<dbReference type="AlphaFoldDB" id="M6W4M3"/>
<feature type="region of interest" description="Disordered" evidence="1">
    <location>
        <begin position="1"/>
        <end position="22"/>
    </location>
</feature>
<dbReference type="Proteomes" id="UP000012149">
    <property type="component" value="Unassembled WGS sequence"/>
</dbReference>
<proteinExistence type="predicted"/>
<sequence length="43" mass="4973">MRALHPILRHSSGTEDAHTAPKTEKFLYIPHPKTREVTHIKNL</sequence>
<evidence type="ECO:0000256" key="1">
    <source>
        <dbReference type="SAM" id="MobiDB-lite"/>
    </source>
</evidence>
<accession>M6W4M3</accession>
<feature type="compositionally biased region" description="Basic and acidic residues" evidence="1">
    <location>
        <begin position="12"/>
        <end position="22"/>
    </location>
</feature>
<name>M6W4M3_9LEPT</name>
<reference evidence="2 3" key="1">
    <citation type="submission" date="2013-01" db="EMBL/GenBank/DDBJ databases">
        <authorList>
            <person name="Harkins D.M."/>
            <person name="Durkin A.S."/>
            <person name="Brinkac L.M."/>
            <person name="Haft D.H."/>
            <person name="Selengut J.D."/>
            <person name="Sanka R."/>
            <person name="DePew J."/>
            <person name="Purushe J."/>
            <person name="Matthias M.A."/>
            <person name="Vinetz J.M."/>
            <person name="Sutton G.G."/>
            <person name="Nierman W.C."/>
            <person name="Fouts D.E."/>
        </authorList>
    </citation>
    <scope>NUCLEOTIDE SEQUENCE [LARGE SCALE GENOMIC DNA]</scope>
    <source>
        <strain evidence="2 3">CBC1416</strain>
    </source>
</reference>
<dbReference type="EMBL" id="AKWE02000159">
    <property type="protein sequence ID" value="EMO56748.1"/>
    <property type="molecule type" value="Genomic_DNA"/>
</dbReference>
<organism evidence="2 3">
    <name type="scientific">Leptospira santarosai str. CBC1416</name>
    <dbReference type="NCBI Taxonomy" id="1193059"/>
    <lineage>
        <taxon>Bacteria</taxon>
        <taxon>Pseudomonadati</taxon>
        <taxon>Spirochaetota</taxon>
        <taxon>Spirochaetia</taxon>
        <taxon>Leptospirales</taxon>
        <taxon>Leptospiraceae</taxon>
        <taxon>Leptospira</taxon>
    </lineage>
</organism>
<protein>
    <submittedName>
        <fullName evidence="2">Uncharacterized protein</fullName>
    </submittedName>
</protein>
<gene>
    <name evidence="2" type="ORF">LEP1GSC161_0916</name>
</gene>
<evidence type="ECO:0000313" key="3">
    <source>
        <dbReference type="Proteomes" id="UP000012149"/>
    </source>
</evidence>
<comment type="caution">
    <text evidence="2">The sequence shown here is derived from an EMBL/GenBank/DDBJ whole genome shotgun (WGS) entry which is preliminary data.</text>
</comment>
<evidence type="ECO:0000313" key="2">
    <source>
        <dbReference type="EMBL" id="EMO56748.1"/>
    </source>
</evidence>